<sequence length="176" mass="19977">MSDKLIKSEITGFLRHSKKRKASILGKRKGTKSKSERNLSPSPSPDDENKTIGANLPLATFNTVMYEPKGLDRDNNNYGASARDEFMSSETKVAVFKFVKDNFEIPDDFDNSSSSLKYGARSGLCYEERVVRAYRAKKLQLKKSSDLNLDTEEWMMCSECGKKNHFPIRCPKAFNQ</sequence>
<gene>
    <name evidence="2" type="ORF">ASTO00021_LOCUS17452</name>
</gene>
<proteinExistence type="predicted"/>
<evidence type="ECO:0000256" key="1">
    <source>
        <dbReference type="SAM" id="MobiDB-lite"/>
    </source>
</evidence>
<organism evidence="2">
    <name type="scientific">Aplanochytrium stocchinoi</name>
    <dbReference type="NCBI Taxonomy" id="215587"/>
    <lineage>
        <taxon>Eukaryota</taxon>
        <taxon>Sar</taxon>
        <taxon>Stramenopiles</taxon>
        <taxon>Bigyra</taxon>
        <taxon>Labyrinthulomycetes</taxon>
        <taxon>Thraustochytrida</taxon>
        <taxon>Thraustochytriidae</taxon>
        <taxon>Aplanochytrium</taxon>
    </lineage>
</organism>
<feature type="region of interest" description="Disordered" evidence="1">
    <location>
        <begin position="17"/>
        <end position="53"/>
    </location>
</feature>
<name>A0A7S3PQN4_9STRA</name>
<accession>A0A7S3PQN4</accession>
<evidence type="ECO:0000313" key="2">
    <source>
        <dbReference type="EMBL" id="CAE0447481.1"/>
    </source>
</evidence>
<dbReference type="AlphaFoldDB" id="A0A7S3PQN4"/>
<feature type="compositionally biased region" description="Basic residues" evidence="1">
    <location>
        <begin position="17"/>
        <end position="32"/>
    </location>
</feature>
<dbReference type="EMBL" id="HBIN01022712">
    <property type="protein sequence ID" value="CAE0447481.1"/>
    <property type="molecule type" value="Transcribed_RNA"/>
</dbReference>
<reference evidence="2" key="1">
    <citation type="submission" date="2021-01" db="EMBL/GenBank/DDBJ databases">
        <authorList>
            <person name="Corre E."/>
            <person name="Pelletier E."/>
            <person name="Niang G."/>
            <person name="Scheremetjew M."/>
            <person name="Finn R."/>
            <person name="Kale V."/>
            <person name="Holt S."/>
            <person name="Cochrane G."/>
            <person name="Meng A."/>
            <person name="Brown T."/>
            <person name="Cohen L."/>
        </authorList>
    </citation>
    <scope>NUCLEOTIDE SEQUENCE</scope>
    <source>
        <strain evidence="2">GSBS06</strain>
    </source>
</reference>
<protein>
    <submittedName>
        <fullName evidence="2">Uncharacterized protein</fullName>
    </submittedName>
</protein>